<dbReference type="InterPro" id="IPR026055">
    <property type="entry name" value="FAR"/>
</dbReference>
<feature type="domain" description="Fatty acyl-CoA reductase C-terminal" evidence="12">
    <location>
        <begin position="385"/>
        <end position="477"/>
    </location>
</feature>
<evidence type="ECO:0000256" key="10">
    <source>
        <dbReference type="ARBA" id="ARBA00052530"/>
    </source>
</evidence>
<evidence type="ECO:0000256" key="1">
    <source>
        <dbReference type="ARBA" id="ARBA00004141"/>
    </source>
</evidence>
<keyword evidence="15" id="KW-1185">Reference proteome</keyword>
<evidence type="ECO:0000256" key="3">
    <source>
        <dbReference type="ARBA" id="ARBA00022516"/>
    </source>
</evidence>
<evidence type="ECO:0000256" key="2">
    <source>
        <dbReference type="ARBA" id="ARBA00005928"/>
    </source>
</evidence>
<evidence type="ECO:0000256" key="7">
    <source>
        <dbReference type="ARBA" id="ARBA00023002"/>
    </source>
</evidence>
<dbReference type="GO" id="GO:0005777">
    <property type="term" value="C:peroxisome"/>
    <property type="evidence" value="ECO:0007669"/>
    <property type="project" value="TreeGrafter"/>
</dbReference>
<keyword evidence="5 11" id="KW-0521">NADP</keyword>
<evidence type="ECO:0000256" key="11">
    <source>
        <dbReference type="RuleBase" id="RU363097"/>
    </source>
</evidence>
<dbReference type="CDD" id="cd05236">
    <property type="entry name" value="FAR-N_SDR_e"/>
    <property type="match status" value="1"/>
</dbReference>
<dbReference type="EC" id="1.2.1.84" evidence="11"/>
<keyword evidence="9 11" id="KW-0472">Membrane</keyword>
<keyword evidence="7 11" id="KW-0560">Oxidoreductase</keyword>
<keyword evidence="3 11" id="KW-0444">Lipid biosynthesis</keyword>
<name>A0A3B0JEB8_DROGU</name>
<dbReference type="GO" id="GO:0102965">
    <property type="term" value="F:alcohol-forming long-chain fatty acyl-CoA reductase activity"/>
    <property type="evidence" value="ECO:0007669"/>
    <property type="project" value="UniProtKB-EC"/>
</dbReference>
<dbReference type="InterPro" id="IPR033640">
    <property type="entry name" value="FAR_C"/>
</dbReference>
<dbReference type="Proteomes" id="UP000268350">
    <property type="component" value="Unassembled WGS sequence"/>
</dbReference>
<evidence type="ECO:0000256" key="5">
    <source>
        <dbReference type="ARBA" id="ARBA00022857"/>
    </source>
</evidence>
<sequence length="523" mass="59632">MKLEMEMETEIQAFYRNKTIFITGGTGFLGKGKYSTRFGYEIETFFALLVIIEKLLRTTEVKRIYSLIRKKRGQDIQDRIALWEKEPIFELLLQSKPEALSRVVPIAGDCLEPDLGISDTDRKLLSAEVQIVIHGAATVRFNEPLHVALAINTRATRLMVQLAKQMLQLEAFVHVSTAYANCVVDHIEEKFYPDLLTSSSEKVLEMTDQLSDQLIDNMTCELLGSFPNTYTYTKALGEDVILREAGDLPMCVFRPAIIIATSREPVAGWIDNLYGPIALLYGVAYGILRIALVDVKAQNSVVPVDYCANVALASAWKTAAVRTVSSAPPPIYNFAPSEENLLTYGEFRDKTQSIGENYAVSKMIWYPFLHCMTTAWLYPLAAFFYHTLPGFVVDLALRTVGRKPRLLQIYQKIHINMKLLRPFTCRSWKFDAMNRDHLWQCMTPQDRELYHFDMLALDWDDYFTRALRGMRVYLCKEPPTPASIAEGQRIWRRFHLLHRTLQLFLVGSAAALIWSLLSLVASL</sequence>
<comment type="similarity">
    <text evidence="2 11">Belongs to the fatty acyl-CoA reductase family.</text>
</comment>
<evidence type="ECO:0000256" key="9">
    <source>
        <dbReference type="ARBA" id="ARBA00023136"/>
    </source>
</evidence>
<dbReference type="SUPFAM" id="SSF51735">
    <property type="entry name" value="NAD(P)-binding Rossmann-fold domains"/>
    <property type="match status" value="1"/>
</dbReference>
<dbReference type="AlphaFoldDB" id="A0A3B0JEB8"/>
<feature type="transmembrane region" description="Helical" evidence="11">
    <location>
        <begin position="501"/>
        <end position="521"/>
    </location>
</feature>
<dbReference type="GO" id="GO:0035336">
    <property type="term" value="P:long-chain fatty-acyl-CoA metabolic process"/>
    <property type="evidence" value="ECO:0007669"/>
    <property type="project" value="TreeGrafter"/>
</dbReference>
<feature type="domain" description="Thioester reductase (TE)" evidence="13">
    <location>
        <begin position="50"/>
        <end position="310"/>
    </location>
</feature>
<proteinExistence type="inferred from homology"/>
<dbReference type="FunFam" id="3.40.50.720:FF:000143">
    <property type="entry name" value="Fatty acyl-CoA reductase"/>
    <property type="match status" value="1"/>
</dbReference>
<feature type="transmembrane region" description="Helical" evidence="11">
    <location>
        <begin position="376"/>
        <end position="397"/>
    </location>
</feature>
<accession>A0A3B0JEB8</accession>
<protein>
    <recommendedName>
        <fullName evidence="11">Fatty acyl-CoA reductase</fullName>
        <ecNumber evidence="11">1.2.1.84</ecNumber>
    </recommendedName>
</protein>
<dbReference type="Pfam" id="PF03015">
    <property type="entry name" value="Sterile"/>
    <property type="match status" value="1"/>
</dbReference>
<evidence type="ECO:0000259" key="12">
    <source>
        <dbReference type="Pfam" id="PF03015"/>
    </source>
</evidence>
<gene>
    <name evidence="14" type="ORF">DGUA_6G005326</name>
</gene>
<dbReference type="Pfam" id="PF07993">
    <property type="entry name" value="NAD_binding_4"/>
    <property type="match status" value="1"/>
</dbReference>
<comment type="function">
    <text evidence="11">Catalyzes the reduction of fatty acyl-CoA to fatty alcohols.</text>
</comment>
<organism evidence="14 15">
    <name type="scientific">Drosophila guanche</name>
    <name type="common">Fruit fly</name>
    <dbReference type="NCBI Taxonomy" id="7266"/>
    <lineage>
        <taxon>Eukaryota</taxon>
        <taxon>Metazoa</taxon>
        <taxon>Ecdysozoa</taxon>
        <taxon>Arthropoda</taxon>
        <taxon>Hexapoda</taxon>
        <taxon>Insecta</taxon>
        <taxon>Pterygota</taxon>
        <taxon>Neoptera</taxon>
        <taxon>Endopterygota</taxon>
        <taxon>Diptera</taxon>
        <taxon>Brachycera</taxon>
        <taxon>Muscomorpha</taxon>
        <taxon>Ephydroidea</taxon>
        <taxon>Drosophilidae</taxon>
        <taxon>Drosophila</taxon>
        <taxon>Sophophora</taxon>
    </lineage>
</organism>
<evidence type="ECO:0000313" key="14">
    <source>
        <dbReference type="EMBL" id="SPP80445.1"/>
    </source>
</evidence>
<evidence type="ECO:0000313" key="15">
    <source>
        <dbReference type="Proteomes" id="UP000268350"/>
    </source>
</evidence>
<dbReference type="GO" id="GO:0016020">
    <property type="term" value="C:membrane"/>
    <property type="evidence" value="ECO:0007669"/>
    <property type="project" value="UniProtKB-SubCell"/>
</dbReference>
<keyword evidence="4 11" id="KW-0812">Transmembrane</keyword>
<evidence type="ECO:0000256" key="6">
    <source>
        <dbReference type="ARBA" id="ARBA00022989"/>
    </source>
</evidence>
<evidence type="ECO:0000256" key="4">
    <source>
        <dbReference type="ARBA" id="ARBA00022692"/>
    </source>
</evidence>
<keyword evidence="6 11" id="KW-1133">Transmembrane helix</keyword>
<dbReference type="CDD" id="cd09071">
    <property type="entry name" value="FAR_C"/>
    <property type="match status" value="1"/>
</dbReference>
<dbReference type="OrthoDB" id="429813at2759"/>
<evidence type="ECO:0000256" key="8">
    <source>
        <dbReference type="ARBA" id="ARBA00023098"/>
    </source>
</evidence>
<dbReference type="InterPro" id="IPR013120">
    <property type="entry name" value="FAR_NAD-bd"/>
</dbReference>
<comment type="catalytic activity">
    <reaction evidence="10 11">
        <text>a long-chain fatty acyl-CoA + 2 NADPH + 2 H(+) = a long-chain primary fatty alcohol + 2 NADP(+) + CoA</text>
        <dbReference type="Rhea" id="RHEA:52716"/>
        <dbReference type="ChEBI" id="CHEBI:15378"/>
        <dbReference type="ChEBI" id="CHEBI:57287"/>
        <dbReference type="ChEBI" id="CHEBI:57783"/>
        <dbReference type="ChEBI" id="CHEBI:58349"/>
        <dbReference type="ChEBI" id="CHEBI:77396"/>
        <dbReference type="ChEBI" id="CHEBI:83139"/>
        <dbReference type="EC" id="1.2.1.84"/>
    </reaction>
</comment>
<dbReference type="PANTHER" id="PTHR11011:SF60">
    <property type="entry name" value="FATTY ACYL-COA REDUCTASE-RELATED"/>
    <property type="match status" value="1"/>
</dbReference>
<dbReference type="EMBL" id="OUUW01000005">
    <property type="protein sequence ID" value="SPP80445.1"/>
    <property type="molecule type" value="Genomic_DNA"/>
</dbReference>
<comment type="subcellular location">
    <subcellularLocation>
        <location evidence="1">Membrane</location>
        <topology evidence="1">Multi-pass membrane protein</topology>
    </subcellularLocation>
</comment>
<dbReference type="InterPro" id="IPR036291">
    <property type="entry name" value="NAD(P)-bd_dom_sf"/>
</dbReference>
<evidence type="ECO:0000259" key="13">
    <source>
        <dbReference type="Pfam" id="PF07993"/>
    </source>
</evidence>
<dbReference type="PANTHER" id="PTHR11011">
    <property type="entry name" value="MALE STERILITY PROTEIN 2-RELATED"/>
    <property type="match status" value="1"/>
</dbReference>
<dbReference type="GO" id="GO:0080019">
    <property type="term" value="F:alcohol-forming very long-chain fatty acyl-CoA reductase activity"/>
    <property type="evidence" value="ECO:0007669"/>
    <property type="project" value="InterPro"/>
</dbReference>
<reference evidence="15" key="1">
    <citation type="submission" date="2018-01" db="EMBL/GenBank/DDBJ databases">
        <authorList>
            <person name="Alioto T."/>
            <person name="Alioto T."/>
        </authorList>
    </citation>
    <scope>NUCLEOTIDE SEQUENCE [LARGE SCALE GENOMIC DNA]</scope>
</reference>
<dbReference type="Gene3D" id="3.40.50.720">
    <property type="entry name" value="NAD(P)-binding Rossmann-like Domain"/>
    <property type="match status" value="1"/>
</dbReference>
<dbReference type="STRING" id="7266.A0A3B0JEB8"/>
<keyword evidence="8 11" id="KW-0443">Lipid metabolism</keyword>